<dbReference type="PANTHER" id="PTHR35511">
    <property type="entry name" value="A-KINASE ANCHOR-LIKE PROTEIN"/>
    <property type="match status" value="1"/>
</dbReference>
<sequence>PCPQAEEVGSKKLPIQEVDGSEGIKGLAMHGERELKEIHRVSAEDDILQKVEDFGTKSSTYLEETDFSEQTETLTANIQETTRETEASGTKAPEEEKIQDEVSLKPVDVSTTEAEDTEEMIKEKIKVEEDNILDEDDNAIAVPAESPVREADTDDKVDKETSLDESLETVTIHPCPQAEEVGSKKLPIEEVDESEGIKEQAMHGEQELKEIHRVSAEDDILQKVEDCGTKSSDYQEETDSNDQTETLTTDIQEPTRETEASGKKAPEEEKIQDKVSLKPIEISTTKAEDRKETIKEEIQVEADNLLEEDDNAIAVPAESPIPEAHMDDKAIKETRSDESVETITIQPCPRAEEVGSKKLRIEEVDGSEGTKEKAISGESELKEMHKVYAKDDIVEKVEDCETKSFDYQEETDSNEQTETLTTDIQEPTRETEASGKKAPEEEKIQEEVSLKPIEISTTKAENKKETIKEEIQVEADNLLEEDDNATAAPAESPVREAHTDDKVDKETSLDECLETITIQPCPQAEEVGSKKLSIQEVDGSEGIKGLAMHGERELKEIHR</sequence>
<feature type="region of interest" description="Disordered" evidence="1">
    <location>
        <begin position="404"/>
        <end position="447"/>
    </location>
</feature>
<feature type="region of interest" description="Disordered" evidence="1">
    <location>
        <begin position="476"/>
        <end position="506"/>
    </location>
</feature>
<proteinExistence type="predicted"/>
<name>A0A6P9E647_JUGRE</name>
<feature type="region of interest" description="Disordered" evidence="1">
    <location>
        <begin position="61"/>
        <end position="99"/>
    </location>
</feature>
<feature type="compositionally biased region" description="Basic and acidic residues" evidence="1">
    <location>
        <begin position="253"/>
        <end position="276"/>
    </location>
</feature>
<feature type="region of interest" description="Disordered" evidence="1">
    <location>
        <begin position="317"/>
        <end position="342"/>
    </location>
</feature>
<feature type="compositionally biased region" description="Basic and acidic residues" evidence="1">
    <location>
        <begin position="493"/>
        <end position="506"/>
    </location>
</feature>
<dbReference type="GeneID" id="118345381"/>
<reference evidence="3" key="1">
    <citation type="submission" date="2025-08" db="UniProtKB">
        <authorList>
            <consortium name="RefSeq"/>
        </authorList>
    </citation>
    <scope>IDENTIFICATION</scope>
    <source>
        <tissue evidence="3">Leaves</tissue>
    </source>
</reference>
<gene>
    <name evidence="3" type="primary">LOC118345381</name>
</gene>
<feature type="region of interest" description="Disordered" evidence="1">
    <location>
        <begin position="354"/>
        <end position="377"/>
    </location>
</feature>
<feature type="compositionally biased region" description="Polar residues" evidence="1">
    <location>
        <begin position="70"/>
        <end position="80"/>
    </location>
</feature>
<feature type="compositionally biased region" description="Basic and acidic residues" evidence="1">
    <location>
        <begin position="147"/>
        <end position="162"/>
    </location>
</feature>
<feature type="region of interest" description="Disordered" evidence="1">
    <location>
        <begin position="132"/>
        <end position="168"/>
    </location>
</feature>
<feature type="non-terminal residue" evidence="3">
    <location>
        <position position="559"/>
    </location>
</feature>
<dbReference type="Proteomes" id="UP000235220">
    <property type="component" value="Unplaced"/>
</dbReference>
<feature type="non-terminal residue" evidence="3">
    <location>
        <position position="1"/>
    </location>
</feature>
<protein>
    <submittedName>
        <fullName evidence="3">Neurofilament medium polypeptide-like</fullName>
    </submittedName>
</protein>
<dbReference type="PANTHER" id="PTHR35511:SF2">
    <property type="entry name" value="A-KINASE ANCHOR-LIKE PROTEIN"/>
    <property type="match status" value="1"/>
</dbReference>
<feature type="compositionally biased region" description="Basic and acidic residues" evidence="1">
    <location>
        <begin position="324"/>
        <end position="338"/>
    </location>
</feature>
<evidence type="ECO:0000313" key="2">
    <source>
        <dbReference type="Proteomes" id="UP000235220"/>
    </source>
</evidence>
<dbReference type="InParanoid" id="A0A6P9E647"/>
<keyword evidence="2" id="KW-1185">Reference proteome</keyword>
<feature type="region of interest" description="Disordered" evidence="1">
    <location>
        <begin position="220"/>
        <end position="276"/>
    </location>
</feature>
<dbReference type="AlphaFoldDB" id="A0A6P9E647"/>
<evidence type="ECO:0000313" key="3">
    <source>
        <dbReference type="RefSeq" id="XP_035542876.1"/>
    </source>
</evidence>
<organism evidence="2 3">
    <name type="scientific">Juglans regia</name>
    <name type="common">English walnut</name>
    <dbReference type="NCBI Taxonomy" id="51240"/>
    <lineage>
        <taxon>Eukaryota</taxon>
        <taxon>Viridiplantae</taxon>
        <taxon>Streptophyta</taxon>
        <taxon>Embryophyta</taxon>
        <taxon>Tracheophyta</taxon>
        <taxon>Spermatophyta</taxon>
        <taxon>Magnoliopsida</taxon>
        <taxon>eudicotyledons</taxon>
        <taxon>Gunneridae</taxon>
        <taxon>Pentapetalae</taxon>
        <taxon>rosids</taxon>
        <taxon>fabids</taxon>
        <taxon>Fagales</taxon>
        <taxon>Juglandaceae</taxon>
        <taxon>Juglans</taxon>
    </lineage>
</organism>
<feature type="compositionally biased region" description="Polar residues" evidence="1">
    <location>
        <begin position="243"/>
        <end position="252"/>
    </location>
</feature>
<dbReference type="RefSeq" id="XP_035542876.1">
    <property type="nucleotide sequence ID" value="XM_035686983.1"/>
</dbReference>
<accession>A0A6P9E647</accession>
<feature type="compositionally biased region" description="Basic and acidic residues" evidence="1">
    <location>
        <begin position="426"/>
        <end position="447"/>
    </location>
</feature>
<dbReference type="KEGG" id="jre:118345381"/>
<feature type="compositionally biased region" description="Basic and acidic residues" evidence="1">
    <location>
        <begin position="81"/>
        <end position="99"/>
    </location>
</feature>
<evidence type="ECO:0000256" key="1">
    <source>
        <dbReference type="SAM" id="MobiDB-lite"/>
    </source>
</evidence>
<feature type="compositionally biased region" description="Polar residues" evidence="1">
    <location>
        <begin position="416"/>
        <end position="425"/>
    </location>
</feature>